<dbReference type="EMBL" id="AZMM01001902">
    <property type="protein sequence ID" value="ETJ44065.1"/>
    <property type="molecule type" value="Genomic_DNA"/>
</dbReference>
<dbReference type="AlphaFoldDB" id="W1YQP0"/>
<feature type="non-terminal residue" evidence="1">
    <location>
        <position position="1"/>
    </location>
</feature>
<name>W1YQP0_9ZZZZ</name>
<organism evidence="1">
    <name type="scientific">human gut metagenome</name>
    <dbReference type="NCBI Taxonomy" id="408170"/>
    <lineage>
        <taxon>unclassified sequences</taxon>
        <taxon>metagenomes</taxon>
        <taxon>organismal metagenomes</taxon>
    </lineage>
</organism>
<reference evidence="1" key="1">
    <citation type="submission" date="2013-12" db="EMBL/GenBank/DDBJ databases">
        <title>A Varibaculum cambriense genome reconstructed from a premature infant gut community with otherwise low bacterial novelty that shifts toward anaerobic metabolism during the third week of life.</title>
        <authorList>
            <person name="Brown C.T."/>
            <person name="Sharon I."/>
            <person name="Thomas B.C."/>
            <person name="Castelle C.J."/>
            <person name="Morowitz M.J."/>
            <person name="Banfield J.F."/>
        </authorList>
    </citation>
    <scope>NUCLEOTIDE SEQUENCE</scope>
</reference>
<protein>
    <submittedName>
        <fullName evidence="1">Xanthine permease</fullName>
    </submittedName>
</protein>
<gene>
    <name evidence="1" type="ORF">Q604_UNBC01902G0001</name>
</gene>
<sequence>SGITFGSIMAILLNLLLNGVNRGDEIKEMGRR</sequence>
<comment type="caution">
    <text evidence="1">The sequence shown here is derived from an EMBL/GenBank/DDBJ whole genome shotgun (WGS) entry which is preliminary data.</text>
</comment>
<proteinExistence type="predicted"/>
<accession>W1YQP0</accession>
<evidence type="ECO:0000313" key="1">
    <source>
        <dbReference type="EMBL" id="ETJ44065.1"/>
    </source>
</evidence>